<reference evidence="2" key="1">
    <citation type="journal article" date="2019" name="Int. J. Syst. Evol. Microbiol.">
        <title>The Global Catalogue of Microorganisms (GCM) 10K type strain sequencing project: providing services to taxonomists for standard genome sequencing and annotation.</title>
        <authorList>
            <consortium name="The Broad Institute Genomics Platform"/>
            <consortium name="The Broad Institute Genome Sequencing Center for Infectious Disease"/>
            <person name="Wu L."/>
            <person name="Ma J."/>
        </authorList>
    </citation>
    <scope>NUCLEOTIDE SEQUENCE [LARGE SCALE GENOMIC DNA]</scope>
    <source>
        <strain evidence="2">NBRC 111756</strain>
    </source>
</reference>
<dbReference type="EMBL" id="JBHSWE010000001">
    <property type="protein sequence ID" value="MFC6670066.1"/>
    <property type="molecule type" value="Genomic_DNA"/>
</dbReference>
<keyword evidence="2" id="KW-1185">Reference proteome</keyword>
<dbReference type="RefSeq" id="WP_379908584.1">
    <property type="nucleotide sequence ID" value="NZ_JBHSWE010000001.1"/>
</dbReference>
<evidence type="ECO:0000313" key="2">
    <source>
        <dbReference type="Proteomes" id="UP001596422"/>
    </source>
</evidence>
<proteinExistence type="predicted"/>
<gene>
    <name evidence="1" type="ORF">ACFQDL_08195</name>
</gene>
<sequence>MFKKPEPPAPEPEPVVKVKPLKEPVVQIHGFKPGQPGKGGLTDAHIRFSNVSDQTLQFVMFKTTAYDAEGHIVPAKKTNRPDAWLRVAGPFRPLAPPGEHKWDKIWQHKQIACFEVEGVEIIYMDGANEYYNESRLGDILDTGLNNSCRTNLVVQQ</sequence>
<comment type="caution">
    <text evidence="1">The sequence shown here is derived from an EMBL/GenBank/DDBJ whole genome shotgun (WGS) entry which is preliminary data.</text>
</comment>
<accession>A0ABW1ZXZ6</accession>
<protein>
    <submittedName>
        <fullName evidence="1">Uncharacterized protein</fullName>
    </submittedName>
</protein>
<dbReference type="Proteomes" id="UP001596422">
    <property type="component" value="Unassembled WGS sequence"/>
</dbReference>
<name>A0ABW1ZXZ6_9GAMM</name>
<evidence type="ECO:0000313" key="1">
    <source>
        <dbReference type="EMBL" id="MFC6670066.1"/>
    </source>
</evidence>
<organism evidence="1 2">
    <name type="scientific">Marinobacterium aestuariivivens</name>
    <dbReference type="NCBI Taxonomy" id="1698799"/>
    <lineage>
        <taxon>Bacteria</taxon>
        <taxon>Pseudomonadati</taxon>
        <taxon>Pseudomonadota</taxon>
        <taxon>Gammaproteobacteria</taxon>
        <taxon>Oceanospirillales</taxon>
        <taxon>Oceanospirillaceae</taxon>
        <taxon>Marinobacterium</taxon>
    </lineage>
</organism>